<dbReference type="AlphaFoldDB" id="A0A164RPC4"/>
<reference evidence="2 3" key="1">
    <citation type="journal article" date="2016" name="Mol. Biol. Evol.">
        <title>Comparative Genomics of Early-Diverging Mushroom-Forming Fungi Provides Insights into the Origins of Lignocellulose Decay Capabilities.</title>
        <authorList>
            <person name="Nagy L.G."/>
            <person name="Riley R."/>
            <person name="Tritt A."/>
            <person name="Adam C."/>
            <person name="Daum C."/>
            <person name="Floudas D."/>
            <person name="Sun H."/>
            <person name="Yadav J.S."/>
            <person name="Pangilinan J."/>
            <person name="Larsson K.H."/>
            <person name="Matsuura K."/>
            <person name="Barry K."/>
            <person name="Labutti K."/>
            <person name="Kuo R."/>
            <person name="Ohm R.A."/>
            <person name="Bhattacharya S.S."/>
            <person name="Shirouzu T."/>
            <person name="Yoshinaga Y."/>
            <person name="Martin F.M."/>
            <person name="Grigoriev I.V."/>
            <person name="Hibbett D.S."/>
        </authorList>
    </citation>
    <scope>NUCLEOTIDE SEQUENCE [LARGE SCALE GENOMIC DNA]</scope>
    <source>
        <strain evidence="2 3">HHB9708</strain>
    </source>
</reference>
<dbReference type="InterPro" id="IPR022234">
    <property type="entry name" value="DUF3759"/>
</dbReference>
<gene>
    <name evidence="2" type="ORF">SISNIDRAFT_475251</name>
</gene>
<dbReference type="Proteomes" id="UP000076722">
    <property type="component" value="Unassembled WGS sequence"/>
</dbReference>
<dbReference type="STRING" id="1314777.A0A164RPC4"/>
<dbReference type="EMBL" id="KV419419">
    <property type="protein sequence ID" value="KZS90749.1"/>
    <property type="molecule type" value="Genomic_DNA"/>
</dbReference>
<feature type="compositionally biased region" description="Polar residues" evidence="1">
    <location>
        <begin position="10"/>
        <end position="25"/>
    </location>
</feature>
<dbReference type="Pfam" id="PF12585">
    <property type="entry name" value="DUF3759"/>
    <property type="match status" value="1"/>
</dbReference>
<evidence type="ECO:0000313" key="3">
    <source>
        <dbReference type="Proteomes" id="UP000076722"/>
    </source>
</evidence>
<feature type="compositionally biased region" description="Polar residues" evidence="1">
    <location>
        <begin position="93"/>
        <end position="105"/>
    </location>
</feature>
<name>A0A164RPC4_9AGAM</name>
<keyword evidence="3" id="KW-1185">Reference proteome</keyword>
<sequence>MGWFGDDSDQAQSYQQVQDGGNQASWSHELIAGAAAYEASKAYENHVANNGNPGSHPEAVEIASGLAGAFVDREVETRGLDWIDKEKAKRQASEQIQQNFTQDQWQGGGGGY</sequence>
<dbReference type="PANTHER" id="PTHR37450">
    <property type="entry name" value="CIPC PROTEIN"/>
    <property type="match status" value="1"/>
</dbReference>
<evidence type="ECO:0008006" key="4">
    <source>
        <dbReference type="Google" id="ProtNLM"/>
    </source>
</evidence>
<feature type="region of interest" description="Disordered" evidence="1">
    <location>
        <begin position="1"/>
        <end position="25"/>
    </location>
</feature>
<evidence type="ECO:0000313" key="2">
    <source>
        <dbReference type="EMBL" id="KZS90749.1"/>
    </source>
</evidence>
<accession>A0A164RPC4</accession>
<dbReference type="OrthoDB" id="9895617at2759"/>
<dbReference type="PANTHER" id="PTHR37450:SF1">
    <property type="entry name" value="CIPC PROTEIN"/>
    <property type="match status" value="1"/>
</dbReference>
<organism evidence="2 3">
    <name type="scientific">Sistotremastrum niveocremeum HHB9708</name>
    <dbReference type="NCBI Taxonomy" id="1314777"/>
    <lineage>
        <taxon>Eukaryota</taxon>
        <taxon>Fungi</taxon>
        <taxon>Dikarya</taxon>
        <taxon>Basidiomycota</taxon>
        <taxon>Agaricomycotina</taxon>
        <taxon>Agaricomycetes</taxon>
        <taxon>Sistotremastrales</taxon>
        <taxon>Sistotremastraceae</taxon>
        <taxon>Sertulicium</taxon>
        <taxon>Sertulicium niveocremeum</taxon>
    </lineage>
</organism>
<feature type="region of interest" description="Disordered" evidence="1">
    <location>
        <begin position="92"/>
        <end position="112"/>
    </location>
</feature>
<proteinExistence type="predicted"/>
<evidence type="ECO:0000256" key="1">
    <source>
        <dbReference type="SAM" id="MobiDB-lite"/>
    </source>
</evidence>
<protein>
    <recommendedName>
        <fullName evidence="4">Phosphoglycerate mutase family protein</fullName>
    </recommendedName>
</protein>